<gene>
    <name evidence="1" type="ORF">CCMP2556_LOCUS9476</name>
</gene>
<comment type="caution">
    <text evidence="1">The sequence shown here is derived from an EMBL/GenBank/DDBJ whole genome shotgun (WGS) entry which is preliminary data.</text>
</comment>
<dbReference type="EMBL" id="CAXAMN010004413">
    <property type="protein sequence ID" value="CAK9008988.1"/>
    <property type="molecule type" value="Genomic_DNA"/>
</dbReference>
<keyword evidence="2" id="KW-1185">Reference proteome</keyword>
<proteinExistence type="predicted"/>
<evidence type="ECO:0000313" key="1">
    <source>
        <dbReference type="EMBL" id="CAK9008988.1"/>
    </source>
</evidence>
<evidence type="ECO:0000313" key="2">
    <source>
        <dbReference type="Proteomes" id="UP001642484"/>
    </source>
</evidence>
<organism evidence="1 2">
    <name type="scientific">Durusdinium trenchii</name>
    <dbReference type="NCBI Taxonomy" id="1381693"/>
    <lineage>
        <taxon>Eukaryota</taxon>
        <taxon>Sar</taxon>
        <taxon>Alveolata</taxon>
        <taxon>Dinophyceae</taxon>
        <taxon>Suessiales</taxon>
        <taxon>Symbiodiniaceae</taxon>
        <taxon>Durusdinium</taxon>
    </lineage>
</organism>
<accession>A0ABP0J3X3</accession>
<reference evidence="1 2" key="1">
    <citation type="submission" date="2024-02" db="EMBL/GenBank/DDBJ databases">
        <authorList>
            <person name="Chen Y."/>
            <person name="Shah S."/>
            <person name="Dougan E. K."/>
            <person name="Thang M."/>
            <person name="Chan C."/>
        </authorList>
    </citation>
    <scope>NUCLEOTIDE SEQUENCE [LARGE SCALE GENOMIC DNA]</scope>
</reference>
<name>A0ABP0J3X3_9DINO</name>
<evidence type="ECO:0008006" key="3">
    <source>
        <dbReference type="Google" id="ProtNLM"/>
    </source>
</evidence>
<protein>
    <recommendedName>
        <fullName evidence="3">Secreted protein</fullName>
    </recommendedName>
</protein>
<dbReference type="Proteomes" id="UP001642484">
    <property type="component" value="Unassembled WGS sequence"/>
</dbReference>
<sequence length="133" mass="14587">MTATAWGAFAAAVSSSVRGKIPVHLISLLTPMGKPCSIQSGSTVASGFLRLTQHFSQQSVLAALLYQLSFKLMPEPLPGCPAQIVSERRLFVYILKFCQHLLCQQVLKALSNSIASPSKMRISCNCFFRVFHQ</sequence>